<dbReference type="Proteomes" id="UP000019132">
    <property type="component" value="Unassembled WGS sequence"/>
</dbReference>
<reference evidence="11" key="2">
    <citation type="submission" date="2010-04" db="EMBL/GenBank/DDBJ databases">
        <authorList>
            <person name="Buell R."/>
            <person name="Hamilton J."/>
            <person name="Hostetler J."/>
        </authorList>
    </citation>
    <scope>NUCLEOTIDE SEQUENCE [LARGE SCALE GENOMIC DNA]</scope>
    <source>
        <strain evidence="11">DAOM:BR144</strain>
    </source>
</reference>
<dbReference type="PROSITE" id="PS50255">
    <property type="entry name" value="CYTOCHROME_B5_2"/>
    <property type="match status" value="1"/>
</dbReference>
<dbReference type="SUPFAM" id="SSF55856">
    <property type="entry name" value="Cytochrome b5-like heme/steroid binding domain"/>
    <property type="match status" value="1"/>
</dbReference>
<comment type="subcellular location">
    <subcellularLocation>
        <location evidence="1">Membrane</location>
    </subcellularLocation>
</comment>
<dbReference type="GO" id="GO:0046872">
    <property type="term" value="F:metal ion binding"/>
    <property type="evidence" value="ECO:0007669"/>
    <property type="project" value="UniProtKB-UniRule"/>
</dbReference>
<evidence type="ECO:0000256" key="2">
    <source>
        <dbReference type="ARBA" id="ARBA00022617"/>
    </source>
</evidence>
<evidence type="ECO:0000313" key="10">
    <source>
        <dbReference type="EnsemblProtists" id="PYU1_T011839"/>
    </source>
</evidence>
<dbReference type="SMART" id="SM01117">
    <property type="entry name" value="Cyt-b5"/>
    <property type="match status" value="1"/>
</dbReference>
<dbReference type="PANTHER" id="PTHR19359:SF14">
    <property type="entry name" value="CYTOCHROME B5 A"/>
    <property type="match status" value="1"/>
</dbReference>
<keyword evidence="8" id="KW-1133">Transmembrane helix</keyword>
<organism evidence="10 11">
    <name type="scientific">Globisporangium ultimum (strain ATCC 200006 / CBS 805.95 / DAOM BR144)</name>
    <name type="common">Pythium ultimum</name>
    <dbReference type="NCBI Taxonomy" id="431595"/>
    <lineage>
        <taxon>Eukaryota</taxon>
        <taxon>Sar</taxon>
        <taxon>Stramenopiles</taxon>
        <taxon>Oomycota</taxon>
        <taxon>Peronosporomycetes</taxon>
        <taxon>Pythiales</taxon>
        <taxon>Pythiaceae</taxon>
        <taxon>Globisporangium</taxon>
    </lineage>
</organism>
<dbReference type="Pfam" id="PF00173">
    <property type="entry name" value="Cyt-b5"/>
    <property type="match status" value="1"/>
</dbReference>
<dbReference type="AlphaFoldDB" id="K3X3P0"/>
<dbReference type="InterPro" id="IPR036400">
    <property type="entry name" value="Cyt_B5-like_heme/steroid_sf"/>
</dbReference>
<keyword evidence="2 8" id="KW-0349">Heme</keyword>
<reference evidence="11" key="1">
    <citation type="journal article" date="2010" name="Genome Biol.">
        <title>Genome sequence of the necrotrophic plant pathogen Pythium ultimum reveals original pathogenicity mechanisms and effector repertoire.</title>
        <authorList>
            <person name="Levesque C.A."/>
            <person name="Brouwer H."/>
            <person name="Cano L."/>
            <person name="Hamilton J.P."/>
            <person name="Holt C."/>
            <person name="Huitema E."/>
            <person name="Raffaele S."/>
            <person name="Robideau G.P."/>
            <person name="Thines M."/>
            <person name="Win J."/>
            <person name="Zerillo M.M."/>
            <person name="Beakes G.W."/>
            <person name="Boore J.L."/>
            <person name="Busam D."/>
            <person name="Dumas B."/>
            <person name="Ferriera S."/>
            <person name="Fuerstenberg S.I."/>
            <person name="Gachon C.M."/>
            <person name="Gaulin E."/>
            <person name="Govers F."/>
            <person name="Grenville-Briggs L."/>
            <person name="Horner N."/>
            <person name="Hostetler J."/>
            <person name="Jiang R.H."/>
            <person name="Johnson J."/>
            <person name="Krajaejun T."/>
            <person name="Lin H."/>
            <person name="Meijer H.J."/>
            <person name="Moore B."/>
            <person name="Morris P."/>
            <person name="Phuntmart V."/>
            <person name="Puiu D."/>
            <person name="Shetty J."/>
            <person name="Stajich J.E."/>
            <person name="Tripathy S."/>
            <person name="Wawra S."/>
            <person name="van West P."/>
            <person name="Whitty B.R."/>
            <person name="Coutinho P.M."/>
            <person name="Henrissat B."/>
            <person name="Martin F."/>
            <person name="Thomas P.D."/>
            <person name="Tyler B.M."/>
            <person name="De Vries R.P."/>
            <person name="Kamoun S."/>
            <person name="Yandell M."/>
            <person name="Tisserat N."/>
            <person name="Buell C.R."/>
        </authorList>
    </citation>
    <scope>NUCLEOTIDE SEQUENCE</scope>
    <source>
        <strain evidence="11">DAOM:BR144</strain>
    </source>
</reference>
<protein>
    <recommendedName>
        <fullName evidence="9">Cytochrome b5 heme-binding domain-containing protein</fullName>
    </recommendedName>
</protein>
<dbReference type="InterPro" id="IPR001199">
    <property type="entry name" value="Cyt_B5-like_heme/steroid-bd"/>
</dbReference>
<proteinExistence type="inferred from homology"/>
<keyword evidence="3 8" id="KW-0812">Transmembrane</keyword>
<evidence type="ECO:0000259" key="9">
    <source>
        <dbReference type="PROSITE" id="PS50255"/>
    </source>
</evidence>
<keyword evidence="4 8" id="KW-0479">Metal-binding</keyword>
<evidence type="ECO:0000256" key="3">
    <source>
        <dbReference type="ARBA" id="ARBA00022692"/>
    </source>
</evidence>
<keyword evidence="6 8" id="KW-0472">Membrane</keyword>
<dbReference type="GO" id="GO:0020037">
    <property type="term" value="F:heme binding"/>
    <property type="evidence" value="ECO:0007669"/>
    <property type="project" value="UniProtKB-UniRule"/>
</dbReference>
<dbReference type="GO" id="GO:0016020">
    <property type="term" value="C:membrane"/>
    <property type="evidence" value="ECO:0007669"/>
    <property type="project" value="UniProtKB-SubCell"/>
</dbReference>
<dbReference type="STRING" id="431595.K3X3P0"/>
<feature type="transmembrane region" description="Helical" evidence="8">
    <location>
        <begin position="145"/>
        <end position="161"/>
    </location>
</feature>
<dbReference type="HOGENOM" id="CLU_102602_3_1_1"/>
<evidence type="ECO:0000256" key="5">
    <source>
        <dbReference type="ARBA" id="ARBA00023004"/>
    </source>
</evidence>
<evidence type="ECO:0000256" key="4">
    <source>
        <dbReference type="ARBA" id="ARBA00022723"/>
    </source>
</evidence>
<evidence type="ECO:0000256" key="8">
    <source>
        <dbReference type="RuleBase" id="RU362121"/>
    </source>
</evidence>
<evidence type="ECO:0000256" key="6">
    <source>
        <dbReference type="ARBA" id="ARBA00023136"/>
    </source>
</evidence>
<dbReference type="Gene3D" id="3.10.120.10">
    <property type="entry name" value="Cytochrome b5-like heme/steroid binding domain"/>
    <property type="match status" value="1"/>
</dbReference>
<dbReference type="EMBL" id="GL376637">
    <property type="status" value="NOT_ANNOTATED_CDS"/>
    <property type="molecule type" value="Genomic_DNA"/>
</dbReference>
<name>K3X3P0_GLOUD</name>
<accession>K3X3P0</accession>
<sequence length="175" mass="20299">MLRQLSYEEVELHDNEHDCWVILGPSGFKKVYDLTAFLDDHPGGAELLLDLAGMDVQDEFEDIGHSAAAREMLQVLCIGELKADREEQVRRDARKYERRSLLLMQSPVMDKLYADNRERRQQPRIPLHQQRCRWLHSGSNAQRSVALYGAMFVIFIGMLWANDALSVSYDMKLQF</sequence>
<dbReference type="EnsemblProtists" id="PYU1_T011839">
    <property type="protein sequence ID" value="PYU1_T011839"/>
    <property type="gene ID" value="PYU1_G011813"/>
</dbReference>
<comment type="similarity">
    <text evidence="7 8">Belongs to the cytochrome b5 family.</text>
</comment>
<dbReference type="InterPro" id="IPR050668">
    <property type="entry name" value="Cytochrome_b5"/>
</dbReference>
<dbReference type="PROSITE" id="PS00191">
    <property type="entry name" value="CYTOCHROME_B5_1"/>
    <property type="match status" value="1"/>
</dbReference>
<evidence type="ECO:0000313" key="11">
    <source>
        <dbReference type="Proteomes" id="UP000019132"/>
    </source>
</evidence>
<dbReference type="FunFam" id="3.10.120.10:FF:000002">
    <property type="entry name" value="Cytochrome b5 type B"/>
    <property type="match status" value="1"/>
</dbReference>
<dbReference type="eggNOG" id="KOG0537">
    <property type="taxonomic scope" value="Eukaryota"/>
</dbReference>
<dbReference type="PANTHER" id="PTHR19359">
    <property type="entry name" value="CYTOCHROME B5"/>
    <property type="match status" value="1"/>
</dbReference>
<dbReference type="PRINTS" id="PR00363">
    <property type="entry name" value="CYTOCHROMEB5"/>
</dbReference>
<dbReference type="InParanoid" id="K3X3P0"/>
<evidence type="ECO:0000256" key="1">
    <source>
        <dbReference type="ARBA" id="ARBA00004370"/>
    </source>
</evidence>
<keyword evidence="11" id="KW-1185">Reference proteome</keyword>
<dbReference type="VEuPathDB" id="FungiDB:PYU1_G011813"/>
<reference evidence="10" key="3">
    <citation type="submission" date="2015-02" db="UniProtKB">
        <authorList>
            <consortium name="EnsemblProtists"/>
        </authorList>
    </citation>
    <scope>IDENTIFICATION</scope>
    <source>
        <strain evidence="10">DAOM BR144</strain>
    </source>
</reference>
<evidence type="ECO:0000256" key="7">
    <source>
        <dbReference type="ARBA" id="ARBA00038168"/>
    </source>
</evidence>
<dbReference type="InterPro" id="IPR018506">
    <property type="entry name" value="Cyt_B5_heme-BS"/>
</dbReference>
<keyword evidence="5 8" id="KW-0408">Iron</keyword>
<feature type="domain" description="Cytochrome b5 heme-binding" evidence="9">
    <location>
        <begin position="2"/>
        <end position="82"/>
    </location>
</feature>